<reference evidence="1" key="1">
    <citation type="submission" date="2021-06" db="EMBL/GenBank/DDBJ databases">
        <authorList>
            <person name="Kallberg Y."/>
            <person name="Tangrot J."/>
            <person name="Rosling A."/>
        </authorList>
    </citation>
    <scope>NUCLEOTIDE SEQUENCE</scope>
    <source>
        <strain evidence="1">MA461A</strain>
    </source>
</reference>
<proteinExistence type="predicted"/>
<comment type="caution">
    <text evidence="1">The sequence shown here is derived from an EMBL/GenBank/DDBJ whole genome shotgun (WGS) entry which is preliminary data.</text>
</comment>
<keyword evidence="2" id="KW-1185">Reference proteome</keyword>
<accession>A0ACA9LFT5</accession>
<dbReference type="EMBL" id="CAJVQC010003528">
    <property type="protein sequence ID" value="CAG8528253.1"/>
    <property type="molecule type" value="Genomic_DNA"/>
</dbReference>
<name>A0ACA9LFT5_9GLOM</name>
<dbReference type="Proteomes" id="UP000789920">
    <property type="component" value="Unassembled WGS sequence"/>
</dbReference>
<organism evidence="1 2">
    <name type="scientific">Racocetra persica</name>
    <dbReference type="NCBI Taxonomy" id="160502"/>
    <lineage>
        <taxon>Eukaryota</taxon>
        <taxon>Fungi</taxon>
        <taxon>Fungi incertae sedis</taxon>
        <taxon>Mucoromycota</taxon>
        <taxon>Glomeromycotina</taxon>
        <taxon>Glomeromycetes</taxon>
        <taxon>Diversisporales</taxon>
        <taxon>Gigasporaceae</taxon>
        <taxon>Racocetra</taxon>
    </lineage>
</organism>
<protein>
    <submittedName>
        <fullName evidence="1">21245_t:CDS:1</fullName>
    </submittedName>
</protein>
<gene>
    <name evidence="1" type="ORF">RPERSI_LOCUS3019</name>
</gene>
<sequence length="57" mass="6455">MKTEKNARTASVEKKARQLGGNQRCARVLQRRIEERQGERVCMTNATPPVTPAVFKL</sequence>
<evidence type="ECO:0000313" key="2">
    <source>
        <dbReference type="Proteomes" id="UP000789920"/>
    </source>
</evidence>
<evidence type="ECO:0000313" key="1">
    <source>
        <dbReference type="EMBL" id="CAG8528253.1"/>
    </source>
</evidence>